<feature type="region of interest" description="Disordered" evidence="3">
    <location>
        <begin position="70"/>
        <end position="91"/>
    </location>
</feature>
<evidence type="ECO:0000313" key="6">
    <source>
        <dbReference type="Proteomes" id="UP000006250"/>
    </source>
</evidence>
<dbReference type="InterPro" id="IPR036413">
    <property type="entry name" value="YaeB-like_sf"/>
</dbReference>
<gene>
    <name evidence="5" type="ORF">DesfrDRAFT_1272</name>
</gene>
<reference evidence="5 6" key="1">
    <citation type="submission" date="2010-08" db="EMBL/GenBank/DDBJ databases">
        <title>The draft genome of Desulfovibrio fructosovorans JJ.</title>
        <authorList>
            <consortium name="US DOE Joint Genome Institute (JGI-PGF)"/>
            <person name="Lucas S."/>
            <person name="Copeland A."/>
            <person name="Lapidus A."/>
            <person name="Cheng J.-F."/>
            <person name="Bruce D."/>
            <person name="Goodwin L."/>
            <person name="Pitluck S."/>
            <person name="Land M.L."/>
            <person name="Hauser L."/>
            <person name="Chang Y.-J."/>
            <person name="Jeffries C."/>
            <person name="Wall J.D."/>
            <person name="Stahl D.A."/>
            <person name="Arkin A.P."/>
            <person name="Dehal P."/>
            <person name="Stolyar S.M."/>
            <person name="Hazen T.C."/>
            <person name="Woyke T.J."/>
        </authorList>
    </citation>
    <scope>NUCLEOTIDE SEQUENCE [LARGE SCALE GENOMIC DNA]</scope>
    <source>
        <strain evidence="5 6">JJ</strain>
    </source>
</reference>
<dbReference type="SUPFAM" id="SSF118196">
    <property type="entry name" value="YaeB-like"/>
    <property type="match status" value="1"/>
</dbReference>
<accession>E1JUH3</accession>
<dbReference type="PROSITE" id="PS01318">
    <property type="entry name" value="TSAA_1"/>
    <property type="match status" value="1"/>
</dbReference>
<evidence type="ECO:0000256" key="1">
    <source>
        <dbReference type="ARBA" id="ARBA00022691"/>
    </source>
</evidence>
<evidence type="ECO:0000256" key="2">
    <source>
        <dbReference type="ARBA" id="ARBA00033753"/>
    </source>
</evidence>
<dbReference type="RefSeq" id="WP_005992193.1">
    <property type="nucleotide sequence ID" value="NZ_AECZ01000006.1"/>
</dbReference>
<evidence type="ECO:0000313" key="5">
    <source>
        <dbReference type="EMBL" id="EFL52103.1"/>
    </source>
</evidence>
<dbReference type="Gene3D" id="2.40.30.70">
    <property type="entry name" value="YaeB-like"/>
    <property type="match status" value="1"/>
</dbReference>
<dbReference type="NCBIfam" id="TIGR00104">
    <property type="entry name" value="tRNA_TsaA"/>
    <property type="match status" value="1"/>
</dbReference>
<dbReference type="Pfam" id="PF01980">
    <property type="entry name" value="TrmO_N"/>
    <property type="match status" value="1"/>
</dbReference>
<dbReference type="PANTHER" id="PTHR12818:SF0">
    <property type="entry name" value="TRNA (ADENINE(37)-N6)-METHYLTRANSFERASE"/>
    <property type="match status" value="1"/>
</dbReference>
<organism evidence="5 6">
    <name type="scientific">Solidesulfovibrio fructosivorans JJ]</name>
    <dbReference type="NCBI Taxonomy" id="596151"/>
    <lineage>
        <taxon>Bacteria</taxon>
        <taxon>Pseudomonadati</taxon>
        <taxon>Thermodesulfobacteriota</taxon>
        <taxon>Desulfovibrionia</taxon>
        <taxon>Desulfovibrionales</taxon>
        <taxon>Desulfovibrionaceae</taxon>
        <taxon>Solidesulfovibrio</taxon>
    </lineage>
</organism>
<dbReference type="InterPro" id="IPR023370">
    <property type="entry name" value="TrmO-like_N"/>
</dbReference>
<evidence type="ECO:0000256" key="3">
    <source>
        <dbReference type="SAM" id="MobiDB-lite"/>
    </source>
</evidence>
<dbReference type="OrthoDB" id="9804309at2"/>
<dbReference type="AlphaFoldDB" id="E1JUH3"/>
<name>E1JUH3_SOLFR</name>
<dbReference type="eggNOG" id="COG1720">
    <property type="taxonomic scope" value="Bacteria"/>
</dbReference>
<protein>
    <recommendedName>
        <fullName evidence="4">TsaA-like domain-containing protein</fullName>
    </recommendedName>
</protein>
<keyword evidence="6" id="KW-1185">Reference proteome</keyword>
<comment type="caution">
    <text evidence="5">The sequence shown here is derived from an EMBL/GenBank/DDBJ whole genome shotgun (WGS) entry which is preliminary data.</text>
</comment>
<sequence>MDLTLRVLGTVRSVLTDPATAPRFETENAPPAELVLDPAYRAAAESLEVGQEILVFTWFHLANRSCQQVHPRRDKTRPLTGVFSTRSPDRPNPIGLHKVRIAAIDDAKITVEALEAVDGTPVIDIKPLADRHGTT</sequence>
<dbReference type="InterPro" id="IPR040372">
    <property type="entry name" value="YaeB-like"/>
</dbReference>
<dbReference type="PROSITE" id="PS51668">
    <property type="entry name" value="TSAA_2"/>
    <property type="match status" value="1"/>
</dbReference>
<dbReference type="InterPro" id="IPR036414">
    <property type="entry name" value="YaeB_N_sf"/>
</dbReference>
<dbReference type="CDD" id="cd09281">
    <property type="entry name" value="UPF0066"/>
    <property type="match status" value="1"/>
</dbReference>
<evidence type="ECO:0000259" key="4">
    <source>
        <dbReference type="PROSITE" id="PS51668"/>
    </source>
</evidence>
<dbReference type="Proteomes" id="UP000006250">
    <property type="component" value="Unassembled WGS sequence"/>
</dbReference>
<dbReference type="PANTHER" id="PTHR12818">
    <property type="entry name" value="TRNA (ADENINE(37)-N6)-METHYLTRANSFERASE"/>
    <property type="match status" value="1"/>
</dbReference>
<comment type="similarity">
    <text evidence="2">Belongs to the tRNA methyltransferase O family.</text>
</comment>
<proteinExistence type="inferred from homology"/>
<feature type="domain" description="TsaA-like" evidence="4">
    <location>
        <begin position="5"/>
        <end position="135"/>
    </location>
</feature>
<keyword evidence="1" id="KW-0949">S-adenosyl-L-methionine</keyword>
<dbReference type="InterPro" id="IPR023368">
    <property type="entry name" value="UPF0066_cons_site"/>
</dbReference>
<dbReference type="EMBL" id="AECZ01000006">
    <property type="protein sequence ID" value="EFL52103.1"/>
    <property type="molecule type" value="Genomic_DNA"/>
</dbReference>
<dbReference type="STRING" id="596151.DesfrDRAFT_1272"/>